<comment type="similarity">
    <text evidence="2">Belongs to the LolB family.</text>
</comment>
<comment type="caution">
    <text evidence="14">The sequence shown here is derived from an EMBL/GenBank/DDBJ whole genome shotgun (WGS) entry which is preliminary data.</text>
</comment>
<sequence length="194" mass="22392">MVLKISRWTLLTLLCSLVLTACSIPEPPQQSVGTNITNQQVQAHQTRLQRINRWQLSGRFALTEIKSNSKDSAYLSWRSSPQQQDIVITHPLRGELAHLNISAQVATIKVDGEQVQSRSARDLLYQYTGMRLPVDELPHWLLGRLDPRFTQFHFDKQGRLINAHYKTSAGDHWQLTWFYQPQQLLPEQIHAETD</sequence>
<dbReference type="InterPro" id="IPR004565">
    <property type="entry name" value="OM_lipoprot_LolB"/>
</dbReference>
<keyword evidence="10" id="KW-0143">Chaperone</keyword>
<evidence type="ECO:0000256" key="3">
    <source>
        <dbReference type="ARBA" id="ARBA00011245"/>
    </source>
</evidence>
<evidence type="ECO:0000256" key="2">
    <source>
        <dbReference type="ARBA" id="ARBA00009696"/>
    </source>
</evidence>
<keyword evidence="15" id="KW-1185">Reference proteome</keyword>
<dbReference type="InterPro" id="IPR029046">
    <property type="entry name" value="LolA/LolB/LppX"/>
</dbReference>
<evidence type="ECO:0000313" key="14">
    <source>
        <dbReference type="EMBL" id="EAQ32074.1"/>
    </source>
</evidence>
<name>A0ABP2CT91_9GAMM</name>
<evidence type="ECO:0000256" key="1">
    <source>
        <dbReference type="ARBA" id="ARBA00004459"/>
    </source>
</evidence>
<evidence type="ECO:0000313" key="15">
    <source>
        <dbReference type="Proteomes" id="UP000016543"/>
    </source>
</evidence>
<feature type="signal peptide" evidence="13">
    <location>
        <begin position="1"/>
        <end position="21"/>
    </location>
</feature>
<comment type="subunit">
    <text evidence="3">Monomer.</text>
</comment>
<keyword evidence="9" id="KW-0564">Palmitate</keyword>
<feature type="non-terminal residue" evidence="14">
    <location>
        <position position="194"/>
    </location>
</feature>
<evidence type="ECO:0000256" key="8">
    <source>
        <dbReference type="ARBA" id="ARBA00023136"/>
    </source>
</evidence>
<organism evidence="14 15">
    <name type="scientific">Idiomarina baltica OS145</name>
    <dbReference type="NCBI Taxonomy" id="314276"/>
    <lineage>
        <taxon>Bacteria</taxon>
        <taxon>Pseudomonadati</taxon>
        <taxon>Pseudomonadota</taxon>
        <taxon>Gammaproteobacteria</taxon>
        <taxon>Alteromonadales</taxon>
        <taxon>Idiomarinaceae</taxon>
        <taxon>Idiomarina</taxon>
    </lineage>
</organism>
<evidence type="ECO:0000256" key="6">
    <source>
        <dbReference type="ARBA" id="ARBA00022729"/>
    </source>
</evidence>
<evidence type="ECO:0000256" key="13">
    <source>
        <dbReference type="SAM" id="SignalP"/>
    </source>
</evidence>
<keyword evidence="8" id="KW-0472">Membrane</keyword>
<dbReference type="RefSeq" id="WP_006955212.1">
    <property type="nucleotide sequence ID" value="NZ_CH672404.1"/>
</dbReference>
<keyword evidence="11" id="KW-0998">Cell outer membrane</keyword>
<keyword evidence="5" id="KW-0813">Transport</keyword>
<dbReference type="Gene3D" id="2.50.20.10">
    <property type="entry name" value="Lipoprotein localisation LolA/LolB/LppX"/>
    <property type="match status" value="1"/>
</dbReference>
<evidence type="ECO:0000256" key="10">
    <source>
        <dbReference type="ARBA" id="ARBA00023186"/>
    </source>
</evidence>
<evidence type="ECO:0000256" key="11">
    <source>
        <dbReference type="ARBA" id="ARBA00023237"/>
    </source>
</evidence>
<protein>
    <recommendedName>
        <fullName evidence="4">Outer-membrane lipoprotein LolB</fullName>
    </recommendedName>
</protein>
<gene>
    <name evidence="14" type="ORF">OS145_12624</name>
</gene>
<dbReference type="NCBIfam" id="TIGR00548">
    <property type="entry name" value="lolB"/>
    <property type="match status" value="1"/>
</dbReference>
<feature type="chain" id="PRO_5045981209" description="Outer-membrane lipoprotein LolB" evidence="13">
    <location>
        <begin position="22"/>
        <end position="194"/>
    </location>
</feature>
<reference evidence="14 15" key="1">
    <citation type="submission" date="2006-01" db="EMBL/GenBank/DDBJ databases">
        <authorList>
            <person name="Brettar I."/>
            <person name="Hofle M."/>
            <person name="Ferriera S."/>
            <person name="Johnson J."/>
            <person name="Kravitz S."/>
            <person name="Halpern A."/>
            <person name="Remington K."/>
            <person name="Beeson K."/>
            <person name="Tran B."/>
            <person name="Rogers Y.-H."/>
            <person name="Friedman R."/>
            <person name="Venter J.C."/>
        </authorList>
    </citation>
    <scope>NUCLEOTIDE SEQUENCE [LARGE SCALE GENOMIC DNA]</scope>
    <source>
        <strain evidence="14 15">OS145</strain>
    </source>
</reference>
<evidence type="ECO:0000256" key="12">
    <source>
        <dbReference type="ARBA" id="ARBA00023288"/>
    </source>
</evidence>
<dbReference type="CDD" id="cd16326">
    <property type="entry name" value="LolB"/>
    <property type="match status" value="1"/>
</dbReference>
<evidence type="ECO:0000256" key="9">
    <source>
        <dbReference type="ARBA" id="ARBA00023139"/>
    </source>
</evidence>
<evidence type="ECO:0000256" key="5">
    <source>
        <dbReference type="ARBA" id="ARBA00022448"/>
    </source>
</evidence>
<dbReference type="Proteomes" id="UP000016543">
    <property type="component" value="Unassembled WGS sequence"/>
</dbReference>
<evidence type="ECO:0000256" key="7">
    <source>
        <dbReference type="ARBA" id="ARBA00022927"/>
    </source>
</evidence>
<proteinExistence type="inferred from homology"/>
<evidence type="ECO:0000256" key="4">
    <source>
        <dbReference type="ARBA" id="ARBA00016202"/>
    </source>
</evidence>
<dbReference type="PROSITE" id="PS51257">
    <property type="entry name" value="PROKAR_LIPOPROTEIN"/>
    <property type="match status" value="1"/>
</dbReference>
<keyword evidence="7" id="KW-0653">Protein transport</keyword>
<accession>A0ABP2CT91</accession>
<dbReference type="SUPFAM" id="SSF89392">
    <property type="entry name" value="Prokaryotic lipoproteins and lipoprotein localization factors"/>
    <property type="match status" value="1"/>
</dbReference>
<dbReference type="EMBL" id="AAMX01000008">
    <property type="protein sequence ID" value="EAQ32074.1"/>
    <property type="molecule type" value="Genomic_DNA"/>
</dbReference>
<keyword evidence="12 14" id="KW-0449">Lipoprotein</keyword>
<dbReference type="Pfam" id="PF03550">
    <property type="entry name" value="LolB"/>
    <property type="match status" value="1"/>
</dbReference>
<comment type="subcellular location">
    <subcellularLocation>
        <location evidence="1">Cell outer membrane</location>
        <topology evidence="1">Lipid-anchor</topology>
    </subcellularLocation>
</comment>
<keyword evidence="6 13" id="KW-0732">Signal</keyword>